<evidence type="ECO:0000313" key="3">
    <source>
        <dbReference type="Proteomes" id="UP000588112"/>
    </source>
</evidence>
<comment type="caution">
    <text evidence="2">The sequence shown here is derived from an EMBL/GenBank/DDBJ whole genome shotgun (WGS) entry which is preliminary data.</text>
</comment>
<name>A0A7W8ZB59_9ACTN</name>
<organism evidence="2 3">
    <name type="scientific">Sphaerisporangium krabiense</name>
    <dbReference type="NCBI Taxonomy" id="763782"/>
    <lineage>
        <taxon>Bacteria</taxon>
        <taxon>Bacillati</taxon>
        <taxon>Actinomycetota</taxon>
        <taxon>Actinomycetes</taxon>
        <taxon>Streptosporangiales</taxon>
        <taxon>Streptosporangiaceae</taxon>
        <taxon>Sphaerisporangium</taxon>
    </lineage>
</organism>
<sequence length="55" mass="5479">MRTCAGRRRTPGGGGHVHVVKGRVGELPLTRPALSEAGPAAGPLTSTETGTASAQ</sequence>
<dbReference type="Proteomes" id="UP000588112">
    <property type="component" value="Unassembled WGS sequence"/>
</dbReference>
<reference evidence="2 3" key="1">
    <citation type="submission" date="2020-08" db="EMBL/GenBank/DDBJ databases">
        <title>Sequencing the genomes of 1000 actinobacteria strains.</title>
        <authorList>
            <person name="Klenk H.-P."/>
        </authorList>
    </citation>
    <scope>NUCLEOTIDE SEQUENCE [LARGE SCALE GENOMIC DNA]</scope>
    <source>
        <strain evidence="2 3">DSM 45790</strain>
    </source>
</reference>
<dbReference type="RefSeq" id="WP_184617176.1">
    <property type="nucleotide sequence ID" value="NZ_BOOS01000052.1"/>
</dbReference>
<feature type="region of interest" description="Disordered" evidence="1">
    <location>
        <begin position="30"/>
        <end position="55"/>
    </location>
</feature>
<evidence type="ECO:0000313" key="2">
    <source>
        <dbReference type="EMBL" id="MBB5630783.1"/>
    </source>
</evidence>
<evidence type="ECO:0000256" key="1">
    <source>
        <dbReference type="SAM" id="MobiDB-lite"/>
    </source>
</evidence>
<proteinExistence type="predicted"/>
<dbReference type="EMBL" id="JACHBR010000002">
    <property type="protein sequence ID" value="MBB5630783.1"/>
    <property type="molecule type" value="Genomic_DNA"/>
</dbReference>
<protein>
    <submittedName>
        <fullName evidence="2">Uncharacterized protein</fullName>
    </submittedName>
</protein>
<dbReference type="AlphaFoldDB" id="A0A7W8ZB59"/>
<keyword evidence="3" id="KW-1185">Reference proteome</keyword>
<feature type="compositionally biased region" description="Polar residues" evidence="1">
    <location>
        <begin position="44"/>
        <end position="55"/>
    </location>
</feature>
<accession>A0A7W8ZB59</accession>
<gene>
    <name evidence="2" type="ORF">BJ981_006547</name>
</gene>